<dbReference type="Pfam" id="PF05573">
    <property type="entry name" value="NosL"/>
    <property type="match status" value="1"/>
</dbReference>
<name>A0A521D6W1_9RHOB</name>
<accession>A0A521D6W1</accession>
<dbReference type="InterPro" id="IPR008719">
    <property type="entry name" value="N2O_reductase_NosL"/>
</dbReference>
<dbReference type="Gene3D" id="3.30.70.2060">
    <property type="match status" value="1"/>
</dbReference>
<dbReference type="Gene3D" id="3.30.70.2050">
    <property type="match status" value="1"/>
</dbReference>
<dbReference type="OrthoDB" id="7354657at2"/>
<reference evidence="1 2" key="1">
    <citation type="submission" date="2017-05" db="EMBL/GenBank/DDBJ databases">
        <authorList>
            <person name="Varghese N."/>
            <person name="Submissions S."/>
        </authorList>
    </citation>
    <scope>NUCLEOTIDE SEQUENCE [LARGE SCALE GENOMIC DNA]</scope>
    <source>
        <strain evidence="1 2">DSM 29506</strain>
    </source>
</reference>
<organism evidence="1 2">
    <name type="scientific">Thalassovita litoralis</name>
    <dbReference type="NCBI Taxonomy" id="1010611"/>
    <lineage>
        <taxon>Bacteria</taxon>
        <taxon>Pseudomonadati</taxon>
        <taxon>Pseudomonadota</taxon>
        <taxon>Alphaproteobacteria</taxon>
        <taxon>Rhodobacterales</taxon>
        <taxon>Roseobacteraceae</taxon>
        <taxon>Thalassovita</taxon>
    </lineage>
</organism>
<protein>
    <submittedName>
        <fullName evidence="1">Copper chaperone NosL</fullName>
    </submittedName>
</protein>
<dbReference type="PANTHER" id="PTHR41247:SF1">
    <property type="entry name" value="HTH-TYPE TRANSCRIPTIONAL REPRESSOR YCNK"/>
    <property type="match status" value="1"/>
</dbReference>
<dbReference type="Proteomes" id="UP000316030">
    <property type="component" value="Unassembled WGS sequence"/>
</dbReference>
<sequence length="185" mass="19845">MKTSFLVLALLALTACKEDVAQRPAPVEITAEAAGFYCQMGLLEHDGPKGQIHLDGMPAPLFFSQVRDAVAYLHMPEQSHAVTVTYVQDMSGATWDAPGKWITAQEAIYVIGSTARGGMDAPEFVPFSDAAGALAFIDRHGGMMRRFEEITPAMALSATLPTDIAPAPSSDMSNRLRALGQYKGN</sequence>
<dbReference type="RefSeq" id="WP_142493122.1">
    <property type="nucleotide sequence ID" value="NZ_FXTO01000009.1"/>
</dbReference>
<dbReference type="SUPFAM" id="SSF160387">
    <property type="entry name" value="NosL/MerB-like"/>
    <property type="match status" value="1"/>
</dbReference>
<evidence type="ECO:0000313" key="2">
    <source>
        <dbReference type="Proteomes" id="UP000316030"/>
    </source>
</evidence>
<dbReference type="PROSITE" id="PS51257">
    <property type="entry name" value="PROKAR_LIPOPROTEIN"/>
    <property type="match status" value="1"/>
</dbReference>
<gene>
    <name evidence="1" type="ORF">SAMN06265173_10959</name>
</gene>
<evidence type="ECO:0000313" key="1">
    <source>
        <dbReference type="EMBL" id="SMO67437.1"/>
    </source>
</evidence>
<proteinExistence type="predicted"/>
<dbReference type="PANTHER" id="PTHR41247">
    <property type="entry name" value="HTH-TYPE TRANSCRIPTIONAL REPRESSOR YCNK"/>
    <property type="match status" value="1"/>
</dbReference>
<dbReference type="AlphaFoldDB" id="A0A521D6W1"/>
<dbReference type="EMBL" id="FXTO01000009">
    <property type="protein sequence ID" value="SMO67437.1"/>
    <property type="molecule type" value="Genomic_DNA"/>
</dbReference>
<keyword evidence="2" id="KW-1185">Reference proteome</keyword>